<proteinExistence type="predicted"/>
<name>A0AC34R7W2_9BILA</name>
<accession>A0AC34R7W2</accession>
<dbReference type="Proteomes" id="UP000887576">
    <property type="component" value="Unplaced"/>
</dbReference>
<reference evidence="2" key="1">
    <citation type="submission" date="2022-11" db="UniProtKB">
        <authorList>
            <consortium name="WormBaseParasite"/>
        </authorList>
    </citation>
    <scope>IDENTIFICATION</scope>
</reference>
<evidence type="ECO:0000313" key="1">
    <source>
        <dbReference type="Proteomes" id="UP000887576"/>
    </source>
</evidence>
<organism evidence="1 2">
    <name type="scientific">Panagrolaimus sp. JU765</name>
    <dbReference type="NCBI Taxonomy" id="591449"/>
    <lineage>
        <taxon>Eukaryota</taxon>
        <taxon>Metazoa</taxon>
        <taxon>Ecdysozoa</taxon>
        <taxon>Nematoda</taxon>
        <taxon>Chromadorea</taxon>
        <taxon>Rhabditida</taxon>
        <taxon>Tylenchina</taxon>
        <taxon>Panagrolaimomorpha</taxon>
        <taxon>Panagrolaimoidea</taxon>
        <taxon>Panagrolaimidae</taxon>
        <taxon>Panagrolaimus</taxon>
    </lineage>
</organism>
<protein>
    <submittedName>
        <fullName evidence="2">Uncharacterized protein</fullName>
    </submittedName>
</protein>
<dbReference type="WBParaSite" id="JU765_v2.g4344.t1">
    <property type="protein sequence ID" value="JU765_v2.g4344.t1"/>
    <property type="gene ID" value="JU765_v2.g4344"/>
</dbReference>
<sequence>MCVYHFHQIHSTAFVCWSLLLRPKRFQSDSAFKFFGIEFEVSCENGSAGHVFADKKSGKRFRGLKPELTVQMMRKKEALTVDDLKNS</sequence>
<evidence type="ECO:0000313" key="2">
    <source>
        <dbReference type="WBParaSite" id="JU765_v2.g4344.t1"/>
    </source>
</evidence>